<name>A0A1M6S8B5_SELRU</name>
<organism evidence="2 3">
    <name type="scientific">Selenomonas ruminantium</name>
    <dbReference type="NCBI Taxonomy" id="971"/>
    <lineage>
        <taxon>Bacteria</taxon>
        <taxon>Bacillati</taxon>
        <taxon>Bacillota</taxon>
        <taxon>Negativicutes</taxon>
        <taxon>Selenomonadales</taxon>
        <taxon>Selenomonadaceae</taxon>
        <taxon>Selenomonas</taxon>
    </lineage>
</organism>
<dbReference type="InterPro" id="IPR000182">
    <property type="entry name" value="GNAT_dom"/>
</dbReference>
<evidence type="ECO:0000313" key="2">
    <source>
        <dbReference type="EMBL" id="SHK41022.1"/>
    </source>
</evidence>
<feature type="domain" description="N-acetyltransferase" evidence="1">
    <location>
        <begin position="15"/>
        <end position="166"/>
    </location>
</feature>
<dbReference type="SUPFAM" id="SSF55729">
    <property type="entry name" value="Acyl-CoA N-acyltransferases (Nat)"/>
    <property type="match status" value="1"/>
</dbReference>
<dbReference type="Pfam" id="PF00583">
    <property type="entry name" value="Acetyltransf_1"/>
    <property type="match status" value="1"/>
</dbReference>
<proteinExistence type="predicted"/>
<dbReference type="RefSeq" id="WP_073088292.1">
    <property type="nucleotide sequence ID" value="NZ_FRBC01000003.1"/>
</dbReference>
<evidence type="ECO:0000259" key="1">
    <source>
        <dbReference type="PROSITE" id="PS51186"/>
    </source>
</evidence>
<dbReference type="InterPro" id="IPR016181">
    <property type="entry name" value="Acyl_CoA_acyltransferase"/>
</dbReference>
<accession>A0A1M6S8B5</accession>
<dbReference type="AlphaFoldDB" id="A0A1M6S8B5"/>
<protein>
    <recommendedName>
        <fullName evidence="1">N-acetyltransferase domain-containing protein</fullName>
    </recommendedName>
</protein>
<dbReference type="EMBL" id="FRBC01000003">
    <property type="protein sequence ID" value="SHK41022.1"/>
    <property type="molecule type" value="Genomic_DNA"/>
</dbReference>
<reference evidence="2 3" key="1">
    <citation type="submission" date="2016-11" db="EMBL/GenBank/DDBJ databases">
        <authorList>
            <person name="Jaros S."/>
            <person name="Januszkiewicz K."/>
            <person name="Wedrychowicz H."/>
        </authorList>
    </citation>
    <scope>NUCLEOTIDE SEQUENCE [LARGE SCALE GENOMIC DNA]</scope>
    <source>
        <strain evidence="2 3">HD4</strain>
    </source>
</reference>
<dbReference type="OrthoDB" id="1675960at2"/>
<dbReference type="Proteomes" id="UP000184263">
    <property type="component" value="Unassembled WGS sequence"/>
</dbReference>
<dbReference type="GO" id="GO:0016747">
    <property type="term" value="F:acyltransferase activity, transferring groups other than amino-acyl groups"/>
    <property type="evidence" value="ECO:0007669"/>
    <property type="project" value="InterPro"/>
</dbReference>
<gene>
    <name evidence="2" type="ORF">SAMN05216582_103176</name>
</gene>
<sequence length="342" mass="38539">MEYRVAEREGRKLCVGYRDFCPADVSGLIACIRDEYAGTYLKPEFYDPGFILKGVASGAFHFLVAEAEGKIAAALGLKLNPPYDTMCEWITGVVLKEYRRFGIMNVLFQLALDKMATMPGISAGYGFSVTYHDISQRAMGRLGFMPCGFLLSVLAIQNIAHSYERDRNMKHHHIIIVRRQEKEDAGTIYVPAEHEDIARRVYASLGVAVVVVRDFVPLYGKSCCRVENDAGQASCTIWVEESGADLAERITDIESEHQQVNQTFNIFLNVSDERAVAAYQELRKLGYFFAGWRPVCGRREIMVLHNPGRVQLDFASLVIAEAGEYLREYVATCYENRGNYYG</sequence>
<dbReference type="CDD" id="cd04301">
    <property type="entry name" value="NAT_SF"/>
    <property type="match status" value="1"/>
</dbReference>
<dbReference type="Gene3D" id="3.40.630.30">
    <property type="match status" value="1"/>
</dbReference>
<evidence type="ECO:0000313" key="3">
    <source>
        <dbReference type="Proteomes" id="UP000184263"/>
    </source>
</evidence>
<dbReference type="PROSITE" id="PS51186">
    <property type="entry name" value="GNAT"/>
    <property type="match status" value="1"/>
</dbReference>